<feature type="compositionally biased region" description="Basic and acidic residues" evidence="1">
    <location>
        <begin position="86"/>
        <end position="109"/>
    </location>
</feature>
<dbReference type="AlphaFoldDB" id="A0AAV1PFX9"/>
<name>A0AAV1PFX9_SCOSC</name>
<keyword evidence="2" id="KW-1133">Transmembrane helix</keyword>
<organism evidence="3 4">
    <name type="scientific">Scomber scombrus</name>
    <name type="common">Atlantic mackerel</name>
    <name type="synonym">Scomber vernalis</name>
    <dbReference type="NCBI Taxonomy" id="13677"/>
    <lineage>
        <taxon>Eukaryota</taxon>
        <taxon>Metazoa</taxon>
        <taxon>Chordata</taxon>
        <taxon>Craniata</taxon>
        <taxon>Vertebrata</taxon>
        <taxon>Euteleostomi</taxon>
        <taxon>Actinopterygii</taxon>
        <taxon>Neopterygii</taxon>
        <taxon>Teleostei</taxon>
        <taxon>Neoteleostei</taxon>
        <taxon>Acanthomorphata</taxon>
        <taxon>Pelagiaria</taxon>
        <taxon>Scombriformes</taxon>
        <taxon>Scombridae</taxon>
        <taxon>Scomber</taxon>
    </lineage>
</organism>
<proteinExistence type="predicted"/>
<evidence type="ECO:0000313" key="4">
    <source>
        <dbReference type="Proteomes" id="UP001314229"/>
    </source>
</evidence>
<keyword evidence="4" id="KW-1185">Reference proteome</keyword>
<accession>A0AAV1PFX9</accession>
<evidence type="ECO:0000256" key="1">
    <source>
        <dbReference type="SAM" id="MobiDB-lite"/>
    </source>
</evidence>
<feature type="transmembrane region" description="Helical" evidence="2">
    <location>
        <begin position="62"/>
        <end position="84"/>
    </location>
</feature>
<sequence length="115" mass="13038">MSGTFDVSKSTLKLKRYKALFIISVQHVDVQKLFLLSTLSSFSLLISRTVTDKDHTHFPIMLYYLSEMFVTAFTVACPVLTGLAGNHKDDGDGEETNLHTDLQKIRQPQEEMQDN</sequence>
<comment type="caution">
    <text evidence="3">The sequence shown here is derived from an EMBL/GenBank/DDBJ whole genome shotgun (WGS) entry which is preliminary data.</text>
</comment>
<dbReference type="Proteomes" id="UP001314229">
    <property type="component" value="Unassembled WGS sequence"/>
</dbReference>
<gene>
    <name evidence="3" type="ORF">FSCOSCO3_A006328</name>
</gene>
<evidence type="ECO:0000256" key="2">
    <source>
        <dbReference type="SAM" id="Phobius"/>
    </source>
</evidence>
<reference evidence="3 4" key="1">
    <citation type="submission" date="2024-01" db="EMBL/GenBank/DDBJ databases">
        <authorList>
            <person name="Alioto T."/>
            <person name="Alioto T."/>
            <person name="Gomez Garrido J."/>
        </authorList>
    </citation>
    <scope>NUCLEOTIDE SEQUENCE [LARGE SCALE GENOMIC DNA]</scope>
</reference>
<dbReference type="EMBL" id="CAWUFR010000167">
    <property type="protein sequence ID" value="CAK6970867.1"/>
    <property type="molecule type" value="Genomic_DNA"/>
</dbReference>
<keyword evidence="2" id="KW-0812">Transmembrane</keyword>
<evidence type="ECO:0000313" key="3">
    <source>
        <dbReference type="EMBL" id="CAK6970867.1"/>
    </source>
</evidence>
<protein>
    <submittedName>
        <fullName evidence="3">Uncharacterized protein</fullName>
    </submittedName>
</protein>
<keyword evidence="2" id="KW-0472">Membrane</keyword>
<feature type="region of interest" description="Disordered" evidence="1">
    <location>
        <begin position="86"/>
        <end position="115"/>
    </location>
</feature>